<dbReference type="VEuPathDB" id="FungiDB:I303_08370"/>
<name>A0A1A5ZUW9_9TREE</name>
<dbReference type="EMBL" id="KI894037">
    <property type="protein sequence ID" value="OBR81599.1"/>
    <property type="molecule type" value="Genomic_DNA"/>
</dbReference>
<gene>
    <name evidence="1" type="ORF">I303_08370</name>
    <name evidence="2" type="ORF">I303_106373</name>
</gene>
<dbReference type="GeneID" id="28972069"/>
<evidence type="ECO:0000313" key="1">
    <source>
        <dbReference type="EMBL" id="OBR81599.1"/>
    </source>
</evidence>
<protein>
    <submittedName>
        <fullName evidence="1">Uncharacterized protein</fullName>
    </submittedName>
</protein>
<reference evidence="2" key="2">
    <citation type="submission" date="2013-07" db="EMBL/GenBank/DDBJ databases">
        <authorList>
            <consortium name="The Broad Institute Genome Sequencing Platform"/>
            <person name="Cuomo C."/>
            <person name="Litvintseva A."/>
            <person name="Chen Y."/>
            <person name="Heitman J."/>
            <person name="Sun S."/>
            <person name="Springer D."/>
            <person name="Dromer F."/>
            <person name="Young S.K."/>
            <person name="Zeng Q."/>
            <person name="Gargeya S."/>
            <person name="Fitzgerald M."/>
            <person name="Abouelleil A."/>
            <person name="Alvarado L."/>
            <person name="Berlin A.M."/>
            <person name="Chapman S.B."/>
            <person name="Dewar J."/>
            <person name="Goldberg J."/>
            <person name="Griggs A."/>
            <person name="Gujja S."/>
            <person name="Hansen M."/>
            <person name="Howarth C."/>
            <person name="Imamovic A."/>
            <person name="Larimer J."/>
            <person name="McCowan C."/>
            <person name="Murphy C."/>
            <person name="Pearson M."/>
            <person name="Priest M."/>
            <person name="Roberts A."/>
            <person name="Saif S."/>
            <person name="Shea T."/>
            <person name="Sykes S."/>
            <person name="Wortman J."/>
            <person name="Nusbaum C."/>
            <person name="Birren B."/>
        </authorList>
    </citation>
    <scope>NUCLEOTIDE SEQUENCE</scope>
    <source>
        <strain evidence="2">CBS 10117</strain>
    </source>
</reference>
<organism evidence="1">
    <name type="scientific">Kwoniella dejecticola CBS 10117</name>
    <dbReference type="NCBI Taxonomy" id="1296121"/>
    <lineage>
        <taxon>Eukaryota</taxon>
        <taxon>Fungi</taxon>
        <taxon>Dikarya</taxon>
        <taxon>Basidiomycota</taxon>
        <taxon>Agaricomycotina</taxon>
        <taxon>Tremellomycetes</taxon>
        <taxon>Tremellales</taxon>
        <taxon>Cryptococcaceae</taxon>
        <taxon>Kwoniella</taxon>
    </lineage>
</organism>
<evidence type="ECO:0000313" key="3">
    <source>
        <dbReference type="Proteomes" id="UP000078595"/>
    </source>
</evidence>
<reference evidence="1" key="1">
    <citation type="submission" date="2013-07" db="EMBL/GenBank/DDBJ databases">
        <title>The Genome Sequence of Cryptococcus dejecticola CBS10117.</title>
        <authorList>
            <consortium name="The Broad Institute Genome Sequencing Platform"/>
            <person name="Cuomo C."/>
            <person name="Litvintseva A."/>
            <person name="Chen Y."/>
            <person name="Heitman J."/>
            <person name="Sun S."/>
            <person name="Springer D."/>
            <person name="Dromer F."/>
            <person name="Young S.K."/>
            <person name="Zeng Q."/>
            <person name="Gargeya S."/>
            <person name="Fitzgerald M."/>
            <person name="Abouelleil A."/>
            <person name="Alvarado L."/>
            <person name="Berlin A.M."/>
            <person name="Chapman S.B."/>
            <person name="Dewar J."/>
            <person name="Goldberg J."/>
            <person name="Griggs A."/>
            <person name="Gujja S."/>
            <person name="Hansen M."/>
            <person name="Howarth C."/>
            <person name="Imamovic A."/>
            <person name="Larimer J."/>
            <person name="McCowan C."/>
            <person name="Murphy C."/>
            <person name="Pearson M."/>
            <person name="Priest M."/>
            <person name="Roberts A."/>
            <person name="Saif S."/>
            <person name="Shea T."/>
            <person name="Sykes S."/>
            <person name="Wortman J."/>
            <person name="Nusbaum C."/>
            <person name="Birren B."/>
        </authorList>
    </citation>
    <scope>NUCLEOTIDE SEQUENCE [LARGE SCALE GENOMIC DNA]</scope>
    <source>
        <strain evidence="1">CBS 10117</strain>
    </source>
</reference>
<dbReference type="RefSeq" id="XP_018259441.1">
    <property type="nucleotide sequence ID" value="XM_018411629.1"/>
</dbReference>
<proteinExistence type="predicted"/>
<sequence length="394" mass="43982">MDGASLLAAAALSKENFESAVDVLYDSMEYSDYELMIETNPSVATSRKYTSLVRHLTAPWGLSDLSGYFANFPNLRVVHDDDDTTMTLVSSTSHRTAFILDFTSDITADKAPTAHPESDLMEDCPLAWDVTWRVSEATITHRPDLTTAEKEKDLKILINAWRCRKGLFKFAIKRLHLDLPIPCQKIIELLGQTSTKHSSTVPKSPKSLHICPVTEEGGGPDIVDLIGFLSYQVEELEIDLPEGDISSCKNTMTVRRFFTRVPHTLDQMRSFDGMKLKRLAIMLHQPADEDLADLDISYEGPPIALDTFSVTLDLADVDGSDDVVDMTQLAKGMLSIGGINCRYTLDIVETDENPNKSDEWNNALQEATGMLIQAERQKIPVGWKRLLPDERVCI</sequence>
<dbReference type="EMBL" id="CP144537">
    <property type="protein sequence ID" value="WWC63768.1"/>
    <property type="molecule type" value="Genomic_DNA"/>
</dbReference>
<accession>A0A1A5ZUW9</accession>
<dbReference type="Proteomes" id="UP000078595">
    <property type="component" value="Chromosome 8"/>
</dbReference>
<dbReference type="KEGG" id="kdj:28972069"/>
<keyword evidence="3" id="KW-1185">Reference proteome</keyword>
<evidence type="ECO:0000313" key="2">
    <source>
        <dbReference type="EMBL" id="WWC63768.1"/>
    </source>
</evidence>
<dbReference type="AlphaFoldDB" id="A0A1A5ZUW9"/>
<reference evidence="2" key="3">
    <citation type="submission" date="2024-02" db="EMBL/GenBank/DDBJ databases">
        <title>Comparative genomics of Cryptococcus and Kwoniella reveals pathogenesis evolution and contrasting modes of karyotype evolution via chromosome fusion or intercentromeric recombination.</title>
        <authorList>
            <person name="Coelho M.A."/>
            <person name="David-Palma M."/>
            <person name="Shea T."/>
            <person name="Bowers K."/>
            <person name="McGinley-Smith S."/>
            <person name="Mohammad A.W."/>
            <person name="Gnirke A."/>
            <person name="Yurkov A.M."/>
            <person name="Nowrousian M."/>
            <person name="Sun S."/>
            <person name="Cuomo C.A."/>
            <person name="Heitman J."/>
        </authorList>
    </citation>
    <scope>NUCLEOTIDE SEQUENCE</scope>
    <source>
        <strain evidence="2">CBS 10117</strain>
    </source>
</reference>